<feature type="domain" description="ATPase AAA-3" evidence="1">
    <location>
        <begin position="36"/>
        <end position="166"/>
    </location>
</feature>
<dbReference type="Gene3D" id="1.10.8.80">
    <property type="entry name" value="Magnesium chelatase subunit I, C-Terminal domain"/>
    <property type="match status" value="1"/>
</dbReference>
<sequence>MNREKLSWVRSRLEEVIRGKAREVELALVCFLARGHLLLEDLPGTGKTTLALALARVTGCDFRKVAFTSDLLPADILGAEVWRPEKGVFEFKPGPIFTHILLADEINRASPRTQSALLEAMAEGRVSVGGKTYSLPRPFMVIATQNPEDLQGTYPLPESQLDRFLLRLSLGYPEPEEEKKILQADGYYEAACDLPAVLSPEEARALQEEVRRVRVSERLLAYLLELATESRRNREFRYGLSTRGLLALKQAAQALAYIRGRDFVTPEEVKAVFVPVAYPRLLPRAEIPPPAREEMLRQFLEQVPVPL</sequence>
<dbReference type="Pfam" id="PF17863">
    <property type="entry name" value="AAA_lid_2"/>
    <property type="match status" value="1"/>
</dbReference>
<accession>A0A7C3H075</accession>
<dbReference type="InterPro" id="IPR050764">
    <property type="entry name" value="CbbQ/NirQ/NorQ/GpvN"/>
</dbReference>
<organism evidence="3">
    <name type="scientific">Thermosulfurimonas dismutans</name>
    <dbReference type="NCBI Taxonomy" id="999894"/>
    <lineage>
        <taxon>Bacteria</taxon>
        <taxon>Pseudomonadati</taxon>
        <taxon>Thermodesulfobacteriota</taxon>
        <taxon>Thermodesulfobacteria</taxon>
        <taxon>Thermodesulfobacteriales</taxon>
        <taxon>Thermodesulfobacteriaceae</taxon>
        <taxon>Thermosulfurimonas</taxon>
    </lineage>
</organism>
<evidence type="ECO:0000313" key="3">
    <source>
        <dbReference type="EMBL" id="HFC97206.1"/>
    </source>
</evidence>
<dbReference type="PIRSF" id="PIRSF002849">
    <property type="entry name" value="AAA_ATPase_chaperone_MoxR_prd"/>
    <property type="match status" value="1"/>
</dbReference>
<gene>
    <name evidence="3" type="ORF">ENJ40_01940</name>
</gene>
<dbReference type="InterPro" id="IPR027417">
    <property type="entry name" value="P-loop_NTPase"/>
</dbReference>
<protein>
    <submittedName>
        <fullName evidence="3">AAA family ATPase</fullName>
    </submittedName>
</protein>
<name>A0A7C3H075_9BACT</name>
<dbReference type="GO" id="GO:0005524">
    <property type="term" value="F:ATP binding"/>
    <property type="evidence" value="ECO:0007669"/>
    <property type="project" value="InterPro"/>
</dbReference>
<dbReference type="PANTHER" id="PTHR42759">
    <property type="entry name" value="MOXR FAMILY PROTEIN"/>
    <property type="match status" value="1"/>
</dbReference>
<dbReference type="PANTHER" id="PTHR42759:SF5">
    <property type="entry name" value="METHANOL DEHYDROGENASE REGULATOR"/>
    <property type="match status" value="1"/>
</dbReference>
<dbReference type="SUPFAM" id="SSF52540">
    <property type="entry name" value="P-loop containing nucleoside triphosphate hydrolases"/>
    <property type="match status" value="1"/>
</dbReference>
<dbReference type="GO" id="GO:0016887">
    <property type="term" value="F:ATP hydrolysis activity"/>
    <property type="evidence" value="ECO:0007669"/>
    <property type="project" value="InterPro"/>
</dbReference>
<dbReference type="EMBL" id="DRMH01000020">
    <property type="protein sequence ID" value="HFC97206.1"/>
    <property type="molecule type" value="Genomic_DNA"/>
</dbReference>
<dbReference type="InterPro" id="IPR011703">
    <property type="entry name" value="ATPase_AAA-3"/>
</dbReference>
<evidence type="ECO:0000259" key="2">
    <source>
        <dbReference type="Pfam" id="PF17863"/>
    </source>
</evidence>
<feature type="domain" description="ChlI/MoxR AAA lid" evidence="2">
    <location>
        <begin position="229"/>
        <end position="295"/>
    </location>
</feature>
<dbReference type="InterPro" id="IPR041628">
    <property type="entry name" value="ChlI/MoxR_AAA_lid"/>
</dbReference>
<reference evidence="3" key="1">
    <citation type="journal article" date="2020" name="mSystems">
        <title>Genome- and Community-Level Interaction Insights into Carbon Utilization and Element Cycling Functions of Hydrothermarchaeota in Hydrothermal Sediment.</title>
        <authorList>
            <person name="Zhou Z."/>
            <person name="Liu Y."/>
            <person name="Xu W."/>
            <person name="Pan J."/>
            <person name="Luo Z.H."/>
            <person name="Li M."/>
        </authorList>
    </citation>
    <scope>NUCLEOTIDE SEQUENCE [LARGE SCALE GENOMIC DNA]</scope>
    <source>
        <strain evidence="3">HyVt-483</strain>
    </source>
</reference>
<dbReference type="Gene3D" id="3.40.50.300">
    <property type="entry name" value="P-loop containing nucleotide triphosphate hydrolases"/>
    <property type="match status" value="1"/>
</dbReference>
<dbReference type="CDD" id="cd00009">
    <property type="entry name" value="AAA"/>
    <property type="match status" value="1"/>
</dbReference>
<dbReference type="Pfam" id="PF07726">
    <property type="entry name" value="AAA_3"/>
    <property type="match status" value="1"/>
</dbReference>
<dbReference type="AlphaFoldDB" id="A0A7C3H075"/>
<dbReference type="Proteomes" id="UP000886043">
    <property type="component" value="Unassembled WGS sequence"/>
</dbReference>
<evidence type="ECO:0000259" key="1">
    <source>
        <dbReference type="Pfam" id="PF07726"/>
    </source>
</evidence>
<comment type="caution">
    <text evidence="3">The sequence shown here is derived from an EMBL/GenBank/DDBJ whole genome shotgun (WGS) entry which is preliminary data.</text>
</comment>
<proteinExistence type="predicted"/>